<dbReference type="KEGG" id="sic:SiL_1316"/>
<accession>M9U6Y9</accession>
<keyword evidence="1" id="KW-0812">Transmembrane</keyword>
<dbReference type="AlphaFoldDB" id="M9U6Y9"/>
<dbReference type="HOGENOM" id="CLU_2646095_0_0_2"/>
<evidence type="ECO:0000256" key="1">
    <source>
        <dbReference type="SAM" id="Phobius"/>
    </source>
</evidence>
<proteinExistence type="predicted"/>
<evidence type="ECO:0000313" key="2">
    <source>
        <dbReference type="EMBL" id="AGJ62764.1"/>
    </source>
</evidence>
<dbReference type="Proteomes" id="UP000013006">
    <property type="component" value="Chromosome"/>
</dbReference>
<keyword evidence="1" id="KW-1133">Transmembrane helix</keyword>
<keyword evidence="1" id="KW-0472">Membrane</keyword>
<protein>
    <submittedName>
        <fullName evidence="2">Uncharacterized protein</fullName>
    </submittedName>
</protein>
<organism>
    <name type="scientific">Saccharolobus islandicus LAL14/1</name>
    <dbReference type="NCBI Taxonomy" id="1241935"/>
    <lineage>
        <taxon>Archaea</taxon>
        <taxon>Thermoproteota</taxon>
        <taxon>Thermoprotei</taxon>
        <taxon>Sulfolobales</taxon>
        <taxon>Sulfolobaceae</taxon>
        <taxon>Saccharolobus</taxon>
    </lineage>
</organism>
<reference evidence="2 3" key="1">
    <citation type="journal article" date="2013" name="Open Biol.">
        <title>Genomics and genetics of Sulfolobus islandicus LAL14/1, a model hyperthermophilic archaeon.</title>
        <authorList>
            <person name="Jaubert C."/>
            <person name="Danioux C."/>
            <person name="Oberto J."/>
            <person name="Cortez D."/>
            <person name="Bize A."/>
            <person name="Krupovic M."/>
            <person name="She Q."/>
            <person name="Forterre P."/>
            <person name="Prangishvili D."/>
            <person name="Sezonov G."/>
        </authorList>
    </citation>
    <scope>NUCLEOTIDE SEQUENCE [LARGE SCALE GENOMIC DNA]</scope>
    <source>
        <strain evidence="2">LAL14/1</strain>
    </source>
</reference>
<dbReference type="EMBL" id="CP003928">
    <property type="protein sequence ID" value="AGJ62764.1"/>
    <property type="molecule type" value="Genomic_DNA"/>
</dbReference>
<name>M9U6Y9_SACIS</name>
<sequence>MPISVLILISNYIQFMMKVDQFISSVGYILNPITNYYYTQGIVTLSLIKGLIINIIVDAIFLLLFYIAFRSIQIKP</sequence>
<feature type="transmembrane region" description="Helical" evidence="1">
    <location>
        <begin position="47"/>
        <end position="69"/>
    </location>
</feature>
<evidence type="ECO:0000313" key="3">
    <source>
        <dbReference type="Proteomes" id="UP000013006"/>
    </source>
</evidence>
<gene>
    <name evidence="2" type="ORF">SiL_1316</name>
</gene>